<feature type="transmembrane region" description="Helical" evidence="7">
    <location>
        <begin position="314"/>
        <end position="332"/>
    </location>
</feature>
<dbReference type="GO" id="GO:0015179">
    <property type="term" value="F:L-amino acid transmembrane transporter activity"/>
    <property type="evidence" value="ECO:0007669"/>
    <property type="project" value="TreeGrafter"/>
</dbReference>
<accession>A0A165PYG0</accession>
<dbReference type="GO" id="GO:0016020">
    <property type="term" value="C:membrane"/>
    <property type="evidence" value="ECO:0007669"/>
    <property type="project" value="UniProtKB-SubCell"/>
</dbReference>
<evidence type="ECO:0000256" key="2">
    <source>
        <dbReference type="ARBA" id="ARBA00008066"/>
    </source>
</evidence>
<sequence length="465" mass="50648">MDSLDYEKRTKVDLSSDEGEKRSAQSSPRDYEAQSLRSLVEGVDVFGDEESNDIHYKTLSWPFVAILMIAEIVSNGMLALPNALAVVGIVPAVILIVFLGMFALFTAKLLIDFKLNHPEVHNMGDAGYILFGPIGREILSAGTVVFAICATGSELLSGQQALSTLSNQGYCSMWLLLIFAAAVFLVALPRTLGNLSHLGLFSVGLIVFSGVLAMIGASINPTEGRKLDVVVTTNFYDAFLAITNPVFAYAGHFMFFILMSEMPRPKDAMKAATCLQGFSTAFYVAFSVVMYVYIGPTIQSPALLSLPPLWSKTTFAIALGNFLIAGSLYSHTAAKLVFMRFFRRTRHVHSHTVLGWVCWILLCLLAVGVAAVLAIAVPIFSYLIGIVAAVFASWYTYGLAGFFWLHDTYHLEGGWKAISRRWIGTIFALLTILMGAFICGAGTYVSVKLIIDAYDNGLVGHPFTC</sequence>
<comment type="subcellular location">
    <subcellularLocation>
        <location evidence="1">Membrane</location>
        <topology evidence="1">Multi-pass membrane protein</topology>
    </subcellularLocation>
</comment>
<evidence type="ECO:0000313" key="9">
    <source>
        <dbReference type="EMBL" id="KZT21664.1"/>
    </source>
</evidence>
<keyword evidence="5 7" id="KW-0472">Membrane</keyword>
<evidence type="ECO:0000256" key="1">
    <source>
        <dbReference type="ARBA" id="ARBA00004141"/>
    </source>
</evidence>
<organism evidence="9 10">
    <name type="scientific">Neolentinus lepideus HHB14362 ss-1</name>
    <dbReference type="NCBI Taxonomy" id="1314782"/>
    <lineage>
        <taxon>Eukaryota</taxon>
        <taxon>Fungi</taxon>
        <taxon>Dikarya</taxon>
        <taxon>Basidiomycota</taxon>
        <taxon>Agaricomycotina</taxon>
        <taxon>Agaricomycetes</taxon>
        <taxon>Gloeophyllales</taxon>
        <taxon>Gloeophyllaceae</taxon>
        <taxon>Neolentinus</taxon>
    </lineage>
</organism>
<feature type="transmembrane region" description="Helical" evidence="7">
    <location>
        <begin position="59"/>
        <end position="78"/>
    </location>
</feature>
<feature type="transmembrane region" description="Helical" evidence="7">
    <location>
        <begin position="426"/>
        <end position="447"/>
    </location>
</feature>
<feature type="transmembrane region" description="Helical" evidence="7">
    <location>
        <begin position="173"/>
        <end position="192"/>
    </location>
</feature>
<gene>
    <name evidence="9" type="ORF">NEOLEDRAFT_1181504</name>
</gene>
<evidence type="ECO:0000256" key="5">
    <source>
        <dbReference type="ARBA" id="ARBA00023136"/>
    </source>
</evidence>
<evidence type="ECO:0000259" key="8">
    <source>
        <dbReference type="Pfam" id="PF01490"/>
    </source>
</evidence>
<evidence type="ECO:0000256" key="7">
    <source>
        <dbReference type="SAM" id="Phobius"/>
    </source>
</evidence>
<evidence type="ECO:0000256" key="4">
    <source>
        <dbReference type="ARBA" id="ARBA00022989"/>
    </source>
</evidence>
<dbReference type="InParanoid" id="A0A165PYG0"/>
<keyword evidence="3 7" id="KW-0812">Transmembrane</keyword>
<feature type="region of interest" description="Disordered" evidence="6">
    <location>
        <begin position="1"/>
        <end position="33"/>
    </location>
</feature>
<keyword evidence="10" id="KW-1185">Reference proteome</keyword>
<dbReference type="PANTHER" id="PTHR22950:SF479">
    <property type="entry name" value="AMINO ACID TRANSPORTER (EUROFUNG)-RELATED"/>
    <property type="match status" value="1"/>
</dbReference>
<keyword evidence="4 7" id="KW-1133">Transmembrane helix</keyword>
<protein>
    <recommendedName>
        <fullName evidence="8">Amino acid transporter transmembrane domain-containing protein</fullName>
    </recommendedName>
</protein>
<comment type="similarity">
    <text evidence="2">Belongs to the amino acid/polyamine transporter 2 family.</text>
</comment>
<feature type="compositionally biased region" description="Basic and acidic residues" evidence="6">
    <location>
        <begin position="1"/>
        <end position="23"/>
    </location>
</feature>
<dbReference type="EMBL" id="KV425604">
    <property type="protein sequence ID" value="KZT21664.1"/>
    <property type="molecule type" value="Genomic_DNA"/>
</dbReference>
<dbReference type="InterPro" id="IPR013057">
    <property type="entry name" value="AA_transpt_TM"/>
</dbReference>
<feature type="transmembrane region" description="Helical" evidence="7">
    <location>
        <begin position="199"/>
        <end position="219"/>
    </location>
</feature>
<dbReference type="PANTHER" id="PTHR22950">
    <property type="entry name" value="AMINO ACID TRANSPORTER"/>
    <property type="match status" value="1"/>
</dbReference>
<feature type="transmembrane region" description="Helical" evidence="7">
    <location>
        <begin position="239"/>
        <end position="259"/>
    </location>
</feature>
<feature type="domain" description="Amino acid transporter transmembrane" evidence="8">
    <location>
        <begin position="58"/>
        <end position="447"/>
    </location>
</feature>
<dbReference type="OrthoDB" id="40134at2759"/>
<feature type="transmembrane region" description="Helical" evidence="7">
    <location>
        <begin position="271"/>
        <end position="294"/>
    </location>
</feature>
<dbReference type="Proteomes" id="UP000076761">
    <property type="component" value="Unassembled WGS sequence"/>
</dbReference>
<feature type="transmembrane region" description="Helical" evidence="7">
    <location>
        <begin position="353"/>
        <end position="376"/>
    </location>
</feature>
<reference evidence="9 10" key="1">
    <citation type="journal article" date="2016" name="Mol. Biol. Evol.">
        <title>Comparative Genomics of Early-Diverging Mushroom-Forming Fungi Provides Insights into the Origins of Lignocellulose Decay Capabilities.</title>
        <authorList>
            <person name="Nagy L.G."/>
            <person name="Riley R."/>
            <person name="Tritt A."/>
            <person name="Adam C."/>
            <person name="Daum C."/>
            <person name="Floudas D."/>
            <person name="Sun H."/>
            <person name="Yadav J.S."/>
            <person name="Pangilinan J."/>
            <person name="Larsson K.H."/>
            <person name="Matsuura K."/>
            <person name="Barry K."/>
            <person name="Labutti K."/>
            <person name="Kuo R."/>
            <person name="Ohm R.A."/>
            <person name="Bhattacharya S.S."/>
            <person name="Shirouzu T."/>
            <person name="Yoshinaga Y."/>
            <person name="Martin F.M."/>
            <person name="Grigoriev I.V."/>
            <person name="Hibbett D.S."/>
        </authorList>
    </citation>
    <scope>NUCLEOTIDE SEQUENCE [LARGE SCALE GENOMIC DNA]</scope>
    <source>
        <strain evidence="9 10">HHB14362 ss-1</strain>
    </source>
</reference>
<name>A0A165PYG0_9AGAM</name>
<dbReference type="STRING" id="1314782.A0A165PYG0"/>
<feature type="transmembrane region" description="Helical" evidence="7">
    <location>
        <begin position="84"/>
        <end position="107"/>
    </location>
</feature>
<feature type="transmembrane region" description="Helical" evidence="7">
    <location>
        <begin position="128"/>
        <end position="153"/>
    </location>
</feature>
<evidence type="ECO:0000313" key="10">
    <source>
        <dbReference type="Proteomes" id="UP000076761"/>
    </source>
</evidence>
<proteinExistence type="inferred from homology"/>
<feature type="transmembrane region" description="Helical" evidence="7">
    <location>
        <begin position="382"/>
        <end position="405"/>
    </location>
</feature>
<dbReference type="Pfam" id="PF01490">
    <property type="entry name" value="Aa_trans"/>
    <property type="match status" value="1"/>
</dbReference>
<dbReference type="AlphaFoldDB" id="A0A165PYG0"/>
<evidence type="ECO:0000256" key="3">
    <source>
        <dbReference type="ARBA" id="ARBA00022692"/>
    </source>
</evidence>
<evidence type="ECO:0000256" key="6">
    <source>
        <dbReference type="SAM" id="MobiDB-lite"/>
    </source>
</evidence>